<feature type="domain" description="PDZ" evidence="6">
    <location>
        <begin position="274"/>
        <end position="345"/>
    </location>
</feature>
<dbReference type="EMBL" id="BAABBO010000001">
    <property type="protein sequence ID" value="GAA3952323.1"/>
    <property type="molecule type" value="Genomic_DNA"/>
</dbReference>
<dbReference type="CDD" id="cd07560">
    <property type="entry name" value="Peptidase_S41_CPP"/>
    <property type="match status" value="1"/>
</dbReference>
<dbReference type="PROSITE" id="PS50106">
    <property type="entry name" value="PDZ"/>
    <property type="match status" value="1"/>
</dbReference>
<keyword evidence="3 5" id="KW-0378">Hydrolase</keyword>
<dbReference type="InterPro" id="IPR020992">
    <property type="entry name" value="Tail_Prtase_C"/>
</dbReference>
<dbReference type="Pfam" id="PF11818">
    <property type="entry name" value="DUF3340"/>
    <property type="match status" value="1"/>
</dbReference>
<accession>A0ABP7NRL3</accession>
<dbReference type="Gene3D" id="3.90.226.10">
    <property type="entry name" value="2-enoyl-CoA Hydratase, Chain A, domain 1"/>
    <property type="match status" value="1"/>
</dbReference>
<dbReference type="InterPro" id="IPR029045">
    <property type="entry name" value="ClpP/crotonase-like_dom_sf"/>
</dbReference>
<dbReference type="SUPFAM" id="SSF52096">
    <property type="entry name" value="ClpP/crotonase"/>
    <property type="match status" value="1"/>
</dbReference>
<evidence type="ECO:0000256" key="4">
    <source>
        <dbReference type="ARBA" id="ARBA00022825"/>
    </source>
</evidence>
<dbReference type="SUPFAM" id="SSF50156">
    <property type="entry name" value="PDZ domain-like"/>
    <property type="match status" value="1"/>
</dbReference>
<evidence type="ECO:0000256" key="1">
    <source>
        <dbReference type="ARBA" id="ARBA00009179"/>
    </source>
</evidence>
<dbReference type="InterPro" id="IPR036034">
    <property type="entry name" value="PDZ_sf"/>
</dbReference>
<dbReference type="Pfam" id="PF00595">
    <property type="entry name" value="PDZ"/>
    <property type="match status" value="1"/>
</dbReference>
<keyword evidence="8" id="KW-1185">Reference proteome</keyword>
<reference evidence="8" key="1">
    <citation type="journal article" date="2019" name="Int. J. Syst. Evol. Microbiol.">
        <title>The Global Catalogue of Microorganisms (GCM) 10K type strain sequencing project: providing services to taxonomists for standard genome sequencing and annotation.</title>
        <authorList>
            <consortium name="The Broad Institute Genomics Platform"/>
            <consortium name="The Broad Institute Genome Sequencing Center for Infectious Disease"/>
            <person name="Wu L."/>
            <person name="Ma J."/>
        </authorList>
    </citation>
    <scope>NUCLEOTIDE SEQUENCE [LARGE SCALE GENOMIC DNA]</scope>
    <source>
        <strain evidence="8">JCM 17555</strain>
    </source>
</reference>
<dbReference type="Pfam" id="PF17804">
    <property type="entry name" value="TSP_NTD"/>
    <property type="match status" value="1"/>
</dbReference>
<dbReference type="InterPro" id="IPR040573">
    <property type="entry name" value="TSP_N"/>
</dbReference>
<protein>
    <submittedName>
        <fullName evidence="7">Carboxy terminal-processing peptidase</fullName>
    </submittedName>
</protein>
<dbReference type="SMART" id="SM00245">
    <property type="entry name" value="TSPc"/>
    <property type="match status" value="1"/>
</dbReference>
<sequence length="732" mass="81900">MLQLLHASRRFCGAPSPRTLTPRVGSAFRLASITLLLSLWSSGPALALQEPQPDSGVTDREAFLGETLSPSVAQEKVSRDIARQLQYSHYRTLRIDREVSSKVFDNYLSYLDGQKLYFLESDIKEFEVYRHRLDGALKTGQLDPAFRIYNRLQERLYDRITFALKLLENSSDKLDFEKDETILVDRADEAWPSSEEAMNEIWRKRVKNSILSLELTGKKDDEIRKTLTKRYESQLRRASQTRSEDVFQGYMNAFTGVYDPHTQYFSPRVSENFNINMSLSLEGIGAVLQTDDEYTKVVRLVPAGPADKAGQLKPADKVVAVGQDDDGELVDVVGWRLEEVVDLIRGPKQSIVRLKVIPANAASDDETRVLKIVRDRVALEDQSASKEVLDIERDGKDYKVGVIEIPTFYADFKGAQLGDPDYKHTTADVRKLLKELEQSDIDGLVIDLRNNGGGALQEAITLTGLFIPQGPTVQVRTSDDRIAVHNDPDKNVVYGGPLVVLVNRMSASASEIFAAAIQDYGRGLVVGNQTFGKGTVQSVRNLASGQLKITEFKFYRVSGGSTQHSGVLPDITFPSAIDVAEIGEDALPEALPWDQIAAADFEKVSSFDLYLPELARQHESRMLKNKEYQAILEEISFLAEAKAEKELSLVLASRKAQLEKQRKKELSVVNAKRTARGEDVFEDFKAYETFVEAEAMRTDKDDDEADLFTKESGEILIDLLNAQSRVATHSPT</sequence>
<evidence type="ECO:0000313" key="8">
    <source>
        <dbReference type="Proteomes" id="UP001501337"/>
    </source>
</evidence>
<evidence type="ECO:0000259" key="6">
    <source>
        <dbReference type="PROSITE" id="PS50106"/>
    </source>
</evidence>
<dbReference type="InterPro" id="IPR004447">
    <property type="entry name" value="Peptidase_S41A"/>
</dbReference>
<dbReference type="InterPro" id="IPR001478">
    <property type="entry name" value="PDZ"/>
</dbReference>
<gene>
    <name evidence="7" type="ORF">GCM10022278_09180</name>
</gene>
<dbReference type="PANTHER" id="PTHR32060:SF22">
    <property type="entry name" value="CARBOXYL-TERMINAL-PROCESSING PEPTIDASE 3, CHLOROPLASTIC"/>
    <property type="match status" value="1"/>
</dbReference>
<dbReference type="Proteomes" id="UP001501337">
    <property type="component" value="Unassembled WGS sequence"/>
</dbReference>
<comment type="similarity">
    <text evidence="1 5">Belongs to the peptidase S41A family.</text>
</comment>
<keyword evidence="2 5" id="KW-0645">Protease</keyword>
<organism evidence="7 8">
    <name type="scientific">Allohahella marinimesophila</name>
    <dbReference type="NCBI Taxonomy" id="1054972"/>
    <lineage>
        <taxon>Bacteria</taxon>
        <taxon>Pseudomonadati</taxon>
        <taxon>Pseudomonadota</taxon>
        <taxon>Gammaproteobacteria</taxon>
        <taxon>Oceanospirillales</taxon>
        <taxon>Hahellaceae</taxon>
        <taxon>Allohahella</taxon>
    </lineage>
</organism>
<evidence type="ECO:0000256" key="5">
    <source>
        <dbReference type="RuleBase" id="RU004404"/>
    </source>
</evidence>
<dbReference type="Gene3D" id="2.30.42.10">
    <property type="match status" value="1"/>
</dbReference>
<dbReference type="Pfam" id="PF03572">
    <property type="entry name" value="Peptidase_S41"/>
    <property type="match status" value="1"/>
</dbReference>
<evidence type="ECO:0000256" key="3">
    <source>
        <dbReference type="ARBA" id="ARBA00022801"/>
    </source>
</evidence>
<keyword evidence="4 5" id="KW-0720">Serine protease</keyword>
<dbReference type="CDD" id="cd06782">
    <property type="entry name" value="cpPDZ_CPP-like"/>
    <property type="match status" value="1"/>
</dbReference>
<evidence type="ECO:0000313" key="7">
    <source>
        <dbReference type="EMBL" id="GAA3952323.1"/>
    </source>
</evidence>
<dbReference type="PANTHER" id="PTHR32060">
    <property type="entry name" value="TAIL-SPECIFIC PROTEASE"/>
    <property type="match status" value="1"/>
</dbReference>
<proteinExistence type="inferred from homology"/>
<evidence type="ECO:0000256" key="2">
    <source>
        <dbReference type="ARBA" id="ARBA00022670"/>
    </source>
</evidence>
<comment type="caution">
    <text evidence="7">The sequence shown here is derived from an EMBL/GenBank/DDBJ whole genome shotgun (WGS) entry which is preliminary data.</text>
</comment>
<dbReference type="NCBIfam" id="TIGR00225">
    <property type="entry name" value="prc"/>
    <property type="match status" value="1"/>
</dbReference>
<dbReference type="InterPro" id="IPR005151">
    <property type="entry name" value="Tail-specific_protease"/>
</dbReference>
<dbReference type="RefSeq" id="WP_344803720.1">
    <property type="nucleotide sequence ID" value="NZ_BAABBO010000001.1"/>
</dbReference>
<name>A0ABP7NRL3_9GAMM</name>
<dbReference type="SMART" id="SM00228">
    <property type="entry name" value="PDZ"/>
    <property type="match status" value="1"/>
</dbReference>
<dbReference type="Gene3D" id="3.30.750.44">
    <property type="match status" value="1"/>
</dbReference>